<organism evidence="1 2">
    <name type="scientific">Desulfoferula mesophila</name>
    <dbReference type="NCBI Taxonomy" id="3058419"/>
    <lineage>
        <taxon>Bacteria</taxon>
        <taxon>Pseudomonadati</taxon>
        <taxon>Thermodesulfobacteriota</taxon>
        <taxon>Desulfarculia</taxon>
        <taxon>Desulfarculales</taxon>
        <taxon>Desulfarculaceae</taxon>
        <taxon>Desulfoferula</taxon>
    </lineage>
</organism>
<dbReference type="Proteomes" id="UP001366166">
    <property type="component" value="Chromosome"/>
</dbReference>
<dbReference type="AlphaFoldDB" id="A0AAU9E9W9"/>
<accession>A0AAU9E9W9</accession>
<evidence type="ECO:0000313" key="1">
    <source>
        <dbReference type="EMBL" id="BEQ13908.1"/>
    </source>
</evidence>
<dbReference type="EMBL" id="AP028679">
    <property type="protein sequence ID" value="BEQ13908.1"/>
    <property type="molecule type" value="Genomic_DNA"/>
</dbReference>
<protein>
    <submittedName>
        <fullName evidence="1">Uncharacterized protein</fullName>
    </submittedName>
</protein>
<sequence>MGLVALLILLAGGFCWADELNLAPRCLADYCPRCPQPWDAVMADGKCSQCLNRHWQAIVACGKKAAPAPLDSAMVGLWRSPSGLSMLLQENSQGLWGYLYWVPPSLTERYPKLWAVMAKMNKSADGGYRGKFLAPSGRWVPVKALLEGKKNLRTIFADNEVVKWTKTVILKRNPTGPDPAGR</sequence>
<gene>
    <name evidence="1" type="ORF">FAK_09740</name>
</gene>
<dbReference type="KEGG" id="dmp:FAK_09740"/>
<keyword evidence="2" id="KW-1185">Reference proteome</keyword>
<reference evidence="2" key="1">
    <citation type="journal article" date="2023" name="Arch. Microbiol.">
        <title>Desulfoferula mesophilus gen. nov. sp. nov., a mesophilic sulfate-reducing bacterium isolated from a brackish lake sediment.</title>
        <authorList>
            <person name="Watanabe T."/>
            <person name="Yabe T."/>
            <person name="Tsuji J.M."/>
            <person name="Fukui M."/>
        </authorList>
    </citation>
    <scope>NUCLEOTIDE SEQUENCE [LARGE SCALE GENOMIC DNA]</scope>
    <source>
        <strain evidence="2">12FAK</strain>
    </source>
</reference>
<proteinExistence type="predicted"/>
<name>A0AAU9E9W9_9BACT</name>
<evidence type="ECO:0000313" key="2">
    <source>
        <dbReference type="Proteomes" id="UP001366166"/>
    </source>
</evidence>